<protein>
    <submittedName>
        <fullName evidence="2">Uncharacterized protein</fullName>
    </submittedName>
</protein>
<dbReference type="EMBL" id="BGPR01001380">
    <property type="protein sequence ID" value="GBM52481.1"/>
    <property type="molecule type" value="Genomic_DNA"/>
</dbReference>
<keyword evidence="3" id="KW-1185">Reference proteome</keyword>
<dbReference type="Proteomes" id="UP000499080">
    <property type="component" value="Unassembled WGS sequence"/>
</dbReference>
<gene>
    <name evidence="2" type="ORF">AVEN_88378_1</name>
</gene>
<comment type="caution">
    <text evidence="2">The sequence shown here is derived from an EMBL/GenBank/DDBJ whole genome shotgun (WGS) entry which is preliminary data.</text>
</comment>
<feature type="region of interest" description="Disordered" evidence="1">
    <location>
        <begin position="41"/>
        <end position="77"/>
    </location>
</feature>
<dbReference type="AlphaFoldDB" id="A0A4Y2GGJ2"/>
<organism evidence="2 3">
    <name type="scientific">Araneus ventricosus</name>
    <name type="common">Orbweaver spider</name>
    <name type="synonym">Epeira ventricosa</name>
    <dbReference type="NCBI Taxonomy" id="182803"/>
    <lineage>
        <taxon>Eukaryota</taxon>
        <taxon>Metazoa</taxon>
        <taxon>Ecdysozoa</taxon>
        <taxon>Arthropoda</taxon>
        <taxon>Chelicerata</taxon>
        <taxon>Arachnida</taxon>
        <taxon>Araneae</taxon>
        <taxon>Araneomorphae</taxon>
        <taxon>Entelegynae</taxon>
        <taxon>Araneoidea</taxon>
        <taxon>Araneidae</taxon>
        <taxon>Araneus</taxon>
    </lineage>
</organism>
<accession>A0A4Y2GGJ2</accession>
<reference evidence="2 3" key="1">
    <citation type="journal article" date="2019" name="Sci. Rep.">
        <title>Orb-weaving spider Araneus ventricosus genome elucidates the spidroin gene catalogue.</title>
        <authorList>
            <person name="Kono N."/>
            <person name="Nakamura H."/>
            <person name="Ohtoshi R."/>
            <person name="Moran D.A.P."/>
            <person name="Shinohara A."/>
            <person name="Yoshida Y."/>
            <person name="Fujiwara M."/>
            <person name="Mori M."/>
            <person name="Tomita M."/>
            <person name="Arakawa K."/>
        </authorList>
    </citation>
    <scope>NUCLEOTIDE SEQUENCE [LARGE SCALE GENOMIC DNA]</scope>
</reference>
<proteinExistence type="predicted"/>
<name>A0A4Y2GGJ2_ARAVE</name>
<evidence type="ECO:0000256" key="1">
    <source>
        <dbReference type="SAM" id="MobiDB-lite"/>
    </source>
</evidence>
<sequence>MVPAPLRTTAEEFFSSIESQFSRLLTAIEVRQANITTFQDKSIQAAPPSLYSDVGSKHNKPPPLHPQDSCCNPPPQQ</sequence>
<evidence type="ECO:0000313" key="2">
    <source>
        <dbReference type="EMBL" id="GBM52481.1"/>
    </source>
</evidence>
<evidence type="ECO:0000313" key="3">
    <source>
        <dbReference type="Proteomes" id="UP000499080"/>
    </source>
</evidence>